<gene>
    <name evidence="1" type="ORF">Ctaglu_22340</name>
</gene>
<sequence>MDLAIDGRHLGEAPITLISDTFEGCFSLLIYIVEEKILIDINRLLC</sequence>
<dbReference type="Proteomes" id="UP000287872">
    <property type="component" value="Unassembled WGS sequence"/>
</dbReference>
<accession>A0A401UM72</accession>
<dbReference type="AlphaFoldDB" id="A0A401UM72"/>
<proteinExistence type="predicted"/>
<evidence type="ECO:0000313" key="2">
    <source>
        <dbReference type="Proteomes" id="UP000287872"/>
    </source>
</evidence>
<evidence type="ECO:0000313" key="1">
    <source>
        <dbReference type="EMBL" id="GCD10611.1"/>
    </source>
</evidence>
<name>A0A401UM72_9CLOT</name>
<organism evidence="1 2">
    <name type="scientific">Clostridium tagluense</name>
    <dbReference type="NCBI Taxonomy" id="360422"/>
    <lineage>
        <taxon>Bacteria</taxon>
        <taxon>Bacillati</taxon>
        <taxon>Bacillota</taxon>
        <taxon>Clostridia</taxon>
        <taxon>Eubacteriales</taxon>
        <taxon>Clostridiaceae</taxon>
        <taxon>Clostridium</taxon>
    </lineage>
</organism>
<keyword evidence="2" id="KW-1185">Reference proteome</keyword>
<dbReference type="RefSeq" id="WP_185732685.1">
    <property type="nucleotide sequence ID" value="NZ_BHYK01000011.1"/>
</dbReference>
<reference evidence="1 2" key="1">
    <citation type="submission" date="2018-11" db="EMBL/GenBank/DDBJ databases">
        <title>Genome sequencing and assembly of Clostridium tagluense strain A121.</title>
        <authorList>
            <person name="Murakami T."/>
            <person name="Segawa T."/>
            <person name="Shcherbakova V.A."/>
            <person name="Mori H."/>
            <person name="Yoshimura Y."/>
        </authorList>
    </citation>
    <scope>NUCLEOTIDE SEQUENCE [LARGE SCALE GENOMIC DNA]</scope>
    <source>
        <strain evidence="1 2">A121</strain>
    </source>
</reference>
<dbReference type="EMBL" id="BHYK01000011">
    <property type="protein sequence ID" value="GCD10611.1"/>
    <property type="molecule type" value="Genomic_DNA"/>
</dbReference>
<protein>
    <submittedName>
        <fullName evidence="1">Uncharacterized protein</fullName>
    </submittedName>
</protein>
<comment type="caution">
    <text evidence="1">The sequence shown here is derived from an EMBL/GenBank/DDBJ whole genome shotgun (WGS) entry which is preliminary data.</text>
</comment>